<dbReference type="Gene3D" id="2.60.40.420">
    <property type="entry name" value="Cupredoxins - blue copper proteins"/>
    <property type="match status" value="1"/>
</dbReference>
<evidence type="ECO:0000256" key="2">
    <source>
        <dbReference type="ARBA" id="ARBA00004856"/>
    </source>
</evidence>
<name>A0A512DHJ8_9PROT</name>
<dbReference type="FunFam" id="1.10.760.10:FF:000019">
    <property type="entry name" value="Di-heme cytochrome C peroxidase"/>
    <property type="match status" value="1"/>
</dbReference>
<evidence type="ECO:0000256" key="9">
    <source>
        <dbReference type="ARBA" id="ARBA00023002"/>
    </source>
</evidence>
<dbReference type="GO" id="GO:0009055">
    <property type="term" value="F:electron transfer activity"/>
    <property type="evidence" value="ECO:0007669"/>
    <property type="project" value="InterPro"/>
</dbReference>
<dbReference type="PANTHER" id="PTHR30600:SF10">
    <property type="entry name" value="BLL6722 PROTEIN"/>
    <property type="match status" value="1"/>
</dbReference>
<comment type="caution">
    <text evidence="15">The sequence shown here is derived from an EMBL/GenBank/DDBJ whole genome shotgun (WGS) entry which is preliminary data.</text>
</comment>
<organism evidence="15 16">
    <name type="scientific">Skermanella aerolata</name>
    <dbReference type="NCBI Taxonomy" id="393310"/>
    <lineage>
        <taxon>Bacteria</taxon>
        <taxon>Pseudomonadati</taxon>
        <taxon>Pseudomonadota</taxon>
        <taxon>Alphaproteobacteria</taxon>
        <taxon>Rhodospirillales</taxon>
        <taxon>Azospirillaceae</taxon>
        <taxon>Skermanella</taxon>
    </lineage>
</organism>
<dbReference type="Pfam" id="PF03150">
    <property type="entry name" value="CCP_MauG"/>
    <property type="match status" value="1"/>
</dbReference>
<accession>A0A512DHJ8</accession>
<dbReference type="InterPro" id="IPR051395">
    <property type="entry name" value="Cytochrome_c_Peroxidase/MauG"/>
</dbReference>
<comment type="subcellular location">
    <subcellularLocation>
        <location evidence="1">Periplasm</location>
    </subcellularLocation>
</comment>
<dbReference type="GO" id="GO:0004130">
    <property type="term" value="F:cytochrome-c peroxidase activity"/>
    <property type="evidence" value="ECO:0007669"/>
    <property type="project" value="TreeGrafter"/>
</dbReference>
<protein>
    <recommendedName>
        <fullName evidence="12">Methylamine utilization protein MauG</fullName>
    </recommendedName>
</protein>
<keyword evidence="4 13" id="KW-0349">Heme</keyword>
<keyword evidence="16" id="KW-1185">Reference proteome</keyword>
<comment type="function">
    <text evidence="11">Involved in methylamine metabolism. Essential for the maturation of the beta subunit of MADH, presumably via a step in the biosynthesis of tryptophan tryptophylquinone (TTQ), the cofactor of MADH.</text>
</comment>
<feature type="domain" description="Cytochrome c" evidence="14">
    <location>
        <begin position="223"/>
        <end position="343"/>
    </location>
</feature>
<keyword evidence="7" id="KW-0574">Periplasm</keyword>
<keyword evidence="5 13" id="KW-0479">Metal-binding</keyword>
<dbReference type="InterPro" id="IPR036909">
    <property type="entry name" value="Cyt_c-like_dom_sf"/>
</dbReference>
<dbReference type="InterPro" id="IPR008972">
    <property type="entry name" value="Cupredoxin"/>
</dbReference>
<proteinExistence type="predicted"/>
<keyword evidence="6" id="KW-0732">Signal</keyword>
<dbReference type="GO" id="GO:0046872">
    <property type="term" value="F:metal ion binding"/>
    <property type="evidence" value="ECO:0007669"/>
    <property type="project" value="UniProtKB-KW"/>
</dbReference>
<dbReference type="InterPro" id="IPR028096">
    <property type="entry name" value="EfeO_Cupredoxin"/>
</dbReference>
<dbReference type="InterPro" id="IPR009056">
    <property type="entry name" value="Cyt_c-like_dom"/>
</dbReference>
<evidence type="ECO:0000313" key="15">
    <source>
        <dbReference type="EMBL" id="GEO35961.1"/>
    </source>
</evidence>
<evidence type="ECO:0000256" key="3">
    <source>
        <dbReference type="ARBA" id="ARBA00022448"/>
    </source>
</evidence>
<keyword evidence="8" id="KW-0249">Electron transport</keyword>
<dbReference type="InterPro" id="IPR004852">
    <property type="entry name" value="Di-haem_cyt_c_peroxidsae"/>
</dbReference>
<dbReference type="Pfam" id="PF00034">
    <property type="entry name" value="Cytochrom_C"/>
    <property type="match status" value="1"/>
</dbReference>
<evidence type="ECO:0000256" key="1">
    <source>
        <dbReference type="ARBA" id="ARBA00004418"/>
    </source>
</evidence>
<evidence type="ECO:0000259" key="14">
    <source>
        <dbReference type="PROSITE" id="PS51007"/>
    </source>
</evidence>
<dbReference type="SUPFAM" id="SSF49503">
    <property type="entry name" value="Cupredoxins"/>
    <property type="match status" value="1"/>
</dbReference>
<evidence type="ECO:0000256" key="6">
    <source>
        <dbReference type="ARBA" id="ARBA00022729"/>
    </source>
</evidence>
<evidence type="ECO:0000256" key="10">
    <source>
        <dbReference type="ARBA" id="ARBA00023004"/>
    </source>
</evidence>
<evidence type="ECO:0000256" key="4">
    <source>
        <dbReference type="ARBA" id="ARBA00022617"/>
    </source>
</evidence>
<evidence type="ECO:0000256" key="11">
    <source>
        <dbReference type="ARBA" id="ARBA00058991"/>
    </source>
</evidence>
<dbReference type="GO" id="GO:0042597">
    <property type="term" value="C:periplasmic space"/>
    <property type="evidence" value="ECO:0007669"/>
    <property type="project" value="UniProtKB-SubCell"/>
</dbReference>
<dbReference type="SUPFAM" id="SSF46626">
    <property type="entry name" value="Cytochrome c"/>
    <property type="match status" value="2"/>
</dbReference>
<evidence type="ECO:0000256" key="13">
    <source>
        <dbReference type="PROSITE-ProRule" id="PRU00433"/>
    </source>
</evidence>
<evidence type="ECO:0000256" key="5">
    <source>
        <dbReference type="ARBA" id="ARBA00022723"/>
    </source>
</evidence>
<evidence type="ECO:0000256" key="7">
    <source>
        <dbReference type="ARBA" id="ARBA00022764"/>
    </source>
</evidence>
<dbReference type="PROSITE" id="PS51007">
    <property type="entry name" value="CYTC"/>
    <property type="match status" value="1"/>
</dbReference>
<dbReference type="PANTHER" id="PTHR30600">
    <property type="entry name" value="CYTOCHROME C PEROXIDASE-RELATED"/>
    <property type="match status" value="1"/>
</dbReference>
<keyword evidence="10 13" id="KW-0408">Iron</keyword>
<sequence>MHYVSDHAQLPCRVTEKPMRPLAVLILLTALAPLPASAGKPLDRATASVLADFVRPTTVPYPDSNPYSKAKVELGRKLFFDTALSGDGTRSCATCHAPVSGWQDGVARHQALDGTMLGRRTPSAQDGAWGELFFWDGRAASLEEQALGPVQSVLEMNQTLDGMVRTLEAKPEYSGLFAGAFPENPKITPDTVAKAIATFERSLVSGITPFDRWVAGDDKAISREAKRGFDVFTGQAGCVSCHSGWQFTDHAFHDIGLPSDDLGRGAIIKVPELNHAFKTPTLRNVADRAPYMHDGSIDTLEGVVEHYRSGIVQRPTLSPDLPRIDALSDRDIKDLVAFLHSLSPDPATAADSLTASAPSATDASDTLTIVQKNKQFSERHVHISAGQALTIENHDTRAHNIQVFSENLEFNSGYQEPGEHVSLPFTQAGTYHVFCGIHPKMKLQVDVK</sequence>
<dbReference type="Gene3D" id="1.10.760.10">
    <property type="entry name" value="Cytochrome c-like domain"/>
    <property type="match status" value="2"/>
</dbReference>
<reference evidence="15 16" key="1">
    <citation type="submission" date="2019-07" db="EMBL/GenBank/DDBJ databases">
        <title>Whole genome shotgun sequence of Skermanella aerolata NBRC 106429.</title>
        <authorList>
            <person name="Hosoyama A."/>
            <person name="Uohara A."/>
            <person name="Ohji S."/>
            <person name="Ichikawa N."/>
        </authorList>
    </citation>
    <scope>NUCLEOTIDE SEQUENCE [LARGE SCALE GENOMIC DNA]</scope>
    <source>
        <strain evidence="15 16">NBRC 106429</strain>
    </source>
</reference>
<dbReference type="Pfam" id="PF13473">
    <property type="entry name" value="Cupredoxin_1"/>
    <property type="match status" value="1"/>
</dbReference>
<comment type="pathway">
    <text evidence="2">One-carbon metabolism; methylamine degradation.</text>
</comment>
<dbReference type="Proteomes" id="UP000321523">
    <property type="component" value="Unassembled WGS sequence"/>
</dbReference>
<keyword evidence="9" id="KW-0560">Oxidoreductase</keyword>
<dbReference type="EMBL" id="BJYZ01000001">
    <property type="protein sequence ID" value="GEO35961.1"/>
    <property type="molecule type" value="Genomic_DNA"/>
</dbReference>
<dbReference type="GO" id="GO:0020037">
    <property type="term" value="F:heme binding"/>
    <property type="evidence" value="ECO:0007669"/>
    <property type="project" value="InterPro"/>
</dbReference>
<dbReference type="AlphaFoldDB" id="A0A512DHJ8"/>
<evidence type="ECO:0000256" key="12">
    <source>
        <dbReference type="ARBA" id="ARBA00073576"/>
    </source>
</evidence>
<keyword evidence="3" id="KW-0813">Transport</keyword>
<evidence type="ECO:0000256" key="8">
    <source>
        <dbReference type="ARBA" id="ARBA00022982"/>
    </source>
</evidence>
<evidence type="ECO:0000313" key="16">
    <source>
        <dbReference type="Proteomes" id="UP000321523"/>
    </source>
</evidence>
<gene>
    <name evidence="15" type="ORF">SAE02_01090</name>
</gene>